<keyword evidence="7 17" id="KW-0963">Cytoplasm</keyword>
<protein>
    <recommendedName>
        <fullName evidence="6 17">UDP-N-acetylmuramoylalanine--D-glutamate ligase</fullName>
        <ecNumber evidence="5 17">6.3.2.9</ecNumber>
    </recommendedName>
    <alternativeName>
        <fullName evidence="15 17">D-glutamic acid-adding enzyme</fullName>
    </alternativeName>
    <alternativeName>
        <fullName evidence="14 17">UDP-N-acetylmuramoyl-L-alanyl-D-glutamate synthetase</fullName>
    </alternativeName>
</protein>
<dbReference type="PANTHER" id="PTHR43692:SF1">
    <property type="entry name" value="UDP-N-ACETYLMURAMOYLALANINE--D-GLUTAMATE LIGASE"/>
    <property type="match status" value="1"/>
</dbReference>
<dbReference type="Gene3D" id="3.40.50.720">
    <property type="entry name" value="NAD(P)-binding Rossmann-like Domain"/>
    <property type="match status" value="1"/>
</dbReference>
<evidence type="ECO:0000256" key="14">
    <source>
        <dbReference type="ARBA" id="ARBA00030398"/>
    </source>
</evidence>
<evidence type="ECO:0000256" key="9">
    <source>
        <dbReference type="ARBA" id="ARBA00022741"/>
    </source>
</evidence>
<evidence type="ECO:0000256" key="1">
    <source>
        <dbReference type="ARBA" id="ARBA00002734"/>
    </source>
</evidence>
<evidence type="ECO:0000256" key="6">
    <source>
        <dbReference type="ARBA" id="ARBA00015655"/>
    </source>
</evidence>
<organism evidence="21 22">
    <name type="scientific">Serpentinicella alkaliphila</name>
    <dbReference type="NCBI Taxonomy" id="1734049"/>
    <lineage>
        <taxon>Bacteria</taxon>
        <taxon>Bacillati</taxon>
        <taxon>Bacillota</taxon>
        <taxon>Clostridia</taxon>
        <taxon>Peptostreptococcales</taxon>
        <taxon>Natronincolaceae</taxon>
        <taxon>Serpentinicella</taxon>
    </lineage>
</organism>
<evidence type="ECO:0000256" key="7">
    <source>
        <dbReference type="ARBA" id="ARBA00022490"/>
    </source>
</evidence>
<dbReference type="EMBL" id="SLYC01000001">
    <property type="protein sequence ID" value="TCQ07992.1"/>
    <property type="molecule type" value="Genomic_DNA"/>
</dbReference>
<evidence type="ECO:0000313" key="22">
    <source>
        <dbReference type="Proteomes" id="UP000295504"/>
    </source>
</evidence>
<sequence>MELKNKKVLVIGFAVTGIPLVKVLNTLGASIIVNDLRTEEDLKDSIAELHGIDVNYYLGKHPDNIEELGKIDLAIISPGIPLTIPFVKEIQKAGIELIGEIELAYRLSRGTIIAITGTNGKTTTTALMGEIFKNANRNTHVVGNIGVAAISKALETKEDDYIIMEISSFQLESCVYFHPHIATVLNITPDHLNRHGNMENYADIKFSIFKNQNQRDYAIINYDNDITYDKSKDLNNVIYFSRISELQRGVFVKDNNIIIKENENEIEVIHIKDIRIPGMHNVENALAATTMSYYSGISVETIRETLKAFKGVEHRIQYVDSINGVSFYNDSKATNINSTIKAIESVEAPIILLAGGMDKGDEFDLLFEGLHNKVKSMFVYGETASKILDSGRKYGFNSIFKVTNLKEAVMGAYKISNDGDSILLSPACASWDMYKNFEERGKEFINLVANLRG</sequence>
<dbReference type="Gene3D" id="3.90.190.20">
    <property type="entry name" value="Mur ligase, C-terminal domain"/>
    <property type="match status" value="1"/>
</dbReference>
<dbReference type="GO" id="GO:0009252">
    <property type="term" value="P:peptidoglycan biosynthetic process"/>
    <property type="evidence" value="ECO:0007669"/>
    <property type="project" value="UniProtKB-UniRule"/>
</dbReference>
<feature type="domain" description="Mur ligase C-terminal" evidence="19">
    <location>
        <begin position="314"/>
        <end position="428"/>
    </location>
</feature>
<evidence type="ECO:0000256" key="17">
    <source>
        <dbReference type="HAMAP-Rule" id="MF_00639"/>
    </source>
</evidence>
<keyword evidence="8 17" id="KW-0436">Ligase</keyword>
<comment type="catalytic activity">
    <reaction evidence="16 17 18">
        <text>UDP-N-acetyl-alpha-D-muramoyl-L-alanine + D-glutamate + ATP = UDP-N-acetyl-alpha-D-muramoyl-L-alanyl-D-glutamate + ADP + phosphate + H(+)</text>
        <dbReference type="Rhea" id="RHEA:16429"/>
        <dbReference type="ChEBI" id="CHEBI:15378"/>
        <dbReference type="ChEBI" id="CHEBI:29986"/>
        <dbReference type="ChEBI" id="CHEBI:30616"/>
        <dbReference type="ChEBI" id="CHEBI:43474"/>
        <dbReference type="ChEBI" id="CHEBI:83898"/>
        <dbReference type="ChEBI" id="CHEBI:83900"/>
        <dbReference type="ChEBI" id="CHEBI:456216"/>
        <dbReference type="EC" id="6.3.2.9"/>
    </reaction>
</comment>
<reference evidence="21 22" key="1">
    <citation type="submission" date="2019-03" db="EMBL/GenBank/DDBJ databases">
        <title>Genomic Encyclopedia of Type Strains, Phase IV (KMG-IV): sequencing the most valuable type-strain genomes for metagenomic binning, comparative biology and taxonomic classification.</title>
        <authorList>
            <person name="Goeker M."/>
        </authorList>
    </citation>
    <scope>NUCLEOTIDE SEQUENCE [LARGE SCALE GENOMIC DNA]</scope>
    <source>
        <strain evidence="21 22">DSM 100013</strain>
    </source>
</reference>
<evidence type="ECO:0000256" key="13">
    <source>
        <dbReference type="ARBA" id="ARBA00023316"/>
    </source>
</evidence>
<dbReference type="GO" id="GO:0008764">
    <property type="term" value="F:UDP-N-acetylmuramoylalanine-D-glutamate ligase activity"/>
    <property type="evidence" value="ECO:0007669"/>
    <property type="project" value="UniProtKB-UniRule"/>
</dbReference>
<dbReference type="SUPFAM" id="SSF53244">
    <property type="entry name" value="MurD-like peptide ligases, peptide-binding domain"/>
    <property type="match status" value="1"/>
</dbReference>
<comment type="pathway">
    <text evidence="3 17 18">Cell wall biogenesis; peptidoglycan biosynthesis.</text>
</comment>
<evidence type="ECO:0000256" key="10">
    <source>
        <dbReference type="ARBA" id="ARBA00022840"/>
    </source>
</evidence>
<dbReference type="InterPro" id="IPR036615">
    <property type="entry name" value="Mur_ligase_C_dom_sf"/>
</dbReference>
<feature type="binding site" evidence="17">
    <location>
        <begin position="117"/>
        <end position="123"/>
    </location>
    <ligand>
        <name>ATP</name>
        <dbReference type="ChEBI" id="CHEBI:30616"/>
    </ligand>
</feature>
<name>A0A4R2TY52_9FIRM</name>
<feature type="domain" description="Mur ligase central" evidence="20">
    <location>
        <begin position="115"/>
        <end position="290"/>
    </location>
</feature>
<evidence type="ECO:0000256" key="8">
    <source>
        <dbReference type="ARBA" id="ARBA00022598"/>
    </source>
</evidence>
<evidence type="ECO:0000256" key="16">
    <source>
        <dbReference type="ARBA" id="ARBA00047632"/>
    </source>
</evidence>
<keyword evidence="9 17" id="KW-0547">Nucleotide-binding</keyword>
<dbReference type="InterPro" id="IPR013221">
    <property type="entry name" value="Mur_ligase_cen"/>
</dbReference>
<comment type="function">
    <text evidence="1 17 18">Cell wall formation. Catalyzes the addition of glutamate to the nucleotide precursor UDP-N-acetylmuramoyl-L-alanine (UMA).</text>
</comment>
<proteinExistence type="inferred from homology"/>
<evidence type="ECO:0000256" key="12">
    <source>
        <dbReference type="ARBA" id="ARBA00022984"/>
    </source>
</evidence>
<dbReference type="Proteomes" id="UP000295504">
    <property type="component" value="Unassembled WGS sequence"/>
</dbReference>
<dbReference type="InterPro" id="IPR036565">
    <property type="entry name" value="Mur-like_cat_sf"/>
</dbReference>
<dbReference type="HAMAP" id="MF_00639">
    <property type="entry name" value="MurD"/>
    <property type="match status" value="1"/>
</dbReference>
<comment type="subcellular location">
    <subcellularLocation>
        <location evidence="2 17 18">Cytoplasm</location>
    </subcellularLocation>
</comment>
<gene>
    <name evidence="17" type="primary">murD</name>
    <name evidence="21" type="ORF">EDD79_100176</name>
</gene>
<dbReference type="RefSeq" id="WP_132847169.1">
    <property type="nucleotide sequence ID" value="NZ_CP058648.1"/>
</dbReference>
<evidence type="ECO:0000256" key="4">
    <source>
        <dbReference type="ARBA" id="ARBA00010416"/>
    </source>
</evidence>
<keyword evidence="22" id="KW-1185">Reference proteome</keyword>
<keyword evidence="17 18" id="KW-0132">Cell division</keyword>
<evidence type="ECO:0000256" key="3">
    <source>
        <dbReference type="ARBA" id="ARBA00004752"/>
    </source>
</evidence>
<dbReference type="GO" id="GO:0051301">
    <property type="term" value="P:cell division"/>
    <property type="evidence" value="ECO:0007669"/>
    <property type="project" value="UniProtKB-KW"/>
</dbReference>
<evidence type="ECO:0000256" key="11">
    <source>
        <dbReference type="ARBA" id="ARBA00022960"/>
    </source>
</evidence>
<dbReference type="Gene3D" id="3.40.1190.10">
    <property type="entry name" value="Mur-like, catalytic domain"/>
    <property type="match status" value="1"/>
</dbReference>
<accession>A0A4R2TY52</accession>
<dbReference type="SUPFAM" id="SSF51984">
    <property type="entry name" value="MurCD N-terminal domain"/>
    <property type="match status" value="1"/>
</dbReference>
<dbReference type="OrthoDB" id="9809796at2"/>
<dbReference type="SUPFAM" id="SSF53623">
    <property type="entry name" value="MurD-like peptide ligases, catalytic domain"/>
    <property type="match status" value="1"/>
</dbReference>
<keyword evidence="11 17" id="KW-0133">Cell shape</keyword>
<dbReference type="GO" id="GO:0005737">
    <property type="term" value="C:cytoplasm"/>
    <property type="evidence" value="ECO:0007669"/>
    <property type="project" value="UniProtKB-SubCell"/>
</dbReference>
<dbReference type="PANTHER" id="PTHR43692">
    <property type="entry name" value="UDP-N-ACETYLMURAMOYLALANINE--D-GLUTAMATE LIGASE"/>
    <property type="match status" value="1"/>
</dbReference>
<dbReference type="AlphaFoldDB" id="A0A4R2TY52"/>
<evidence type="ECO:0000256" key="18">
    <source>
        <dbReference type="RuleBase" id="RU003664"/>
    </source>
</evidence>
<dbReference type="GO" id="GO:0008360">
    <property type="term" value="P:regulation of cell shape"/>
    <property type="evidence" value="ECO:0007669"/>
    <property type="project" value="UniProtKB-KW"/>
</dbReference>
<dbReference type="Pfam" id="PF08245">
    <property type="entry name" value="Mur_ligase_M"/>
    <property type="match status" value="1"/>
</dbReference>
<dbReference type="GO" id="GO:0005524">
    <property type="term" value="F:ATP binding"/>
    <property type="evidence" value="ECO:0007669"/>
    <property type="project" value="UniProtKB-UniRule"/>
</dbReference>
<dbReference type="NCBIfam" id="TIGR01087">
    <property type="entry name" value="murD"/>
    <property type="match status" value="1"/>
</dbReference>
<keyword evidence="17 18" id="KW-0131">Cell cycle</keyword>
<dbReference type="Pfam" id="PF21799">
    <property type="entry name" value="MurD-like_N"/>
    <property type="match status" value="1"/>
</dbReference>
<comment type="caution">
    <text evidence="21">The sequence shown here is derived from an EMBL/GenBank/DDBJ whole genome shotgun (WGS) entry which is preliminary data.</text>
</comment>
<keyword evidence="12 17" id="KW-0573">Peptidoglycan synthesis</keyword>
<keyword evidence="10 17" id="KW-0067">ATP-binding</keyword>
<evidence type="ECO:0000259" key="19">
    <source>
        <dbReference type="Pfam" id="PF02875"/>
    </source>
</evidence>
<dbReference type="UniPathway" id="UPA00219"/>
<comment type="similarity">
    <text evidence="4 17">Belongs to the MurCDEF family.</text>
</comment>
<dbReference type="InterPro" id="IPR004101">
    <property type="entry name" value="Mur_ligase_C"/>
</dbReference>
<evidence type="ECO:0000313" key="21">
    <source>
        <dbReference type="EMBL" id="TCQ07992.1"/>
    </source>
</evidence>
<evidence type="ECO:0000259" key="20">
    <source>
        <dbReference type="Pfam" id="PF08245"/>
    </source>
</evidence>
<evidence type="ECO:0000256" key="15">
    <source>
        <dbReference type="ARBA" id="ARBA00032324"/>
    </source>
</evidence>
<dbReference type="InterPro" id="IPR005762">
    <property type="entry name" value="MurD"/>
</dbReference>
<dbReference type="EC" id="6.3.2.9" evidence="5 17"/>
<evidence type="ECO:0000256" key="2">
    <source>
        <dbReference type="ARBA" id="ARBA00004496"/>
    </source>
</evidence>
<dbReference type="GO" id="GO:0071555">
    <property type="term" value="P:cell wall organization"/>
    <property type="evidence" value="ECO:0007669"/>
    <property type="project" value="UniProtKB-KW"/>
</dbReference>
<evidence type="ECO:0000256" key="5">
    <source>
        <dbReference type="ARBA" id="ARBA00012212"/>
    </source>
</evidence>
<dbReference type="Pfam" id="PF02875">
    <property type="entry name" value="Mur_ligase_C"/>
    <property type="match status" value="1"/>
</dbReference>
<keyword evidence="13 17" id="KW-0961">Cell wall biogenesis/degradation</keyword>